<comment type="caution">
    <text evidence="2">The sequence shown here is derived from an EMBL/GenBank/DDBJ whole genome shotgun (WGS) entry which is preliminary data.</text>
</comment>
<feature type="compositionally biased region" description="Low complexity" evidence="1">
    <location>
        <begin position="447"/>
        <end position="460"/>
    </location>
</feature>
<sequence>MYQDPYRPPSLTSSPDQFSSDRHLSSPPPFSPIYSFPRIQLSPNSPAHEDDCHLSWDPPSDPKVAYSLPSFRSLFSSDDEHPSTSEYDASEYSEPDPTQDDSFLTESEDEEQDSFFSDTRVTFFHTSAERGRWKSEPRYALLRISARTTSPAPSPVPSAIQRNISEPAPSIKNSPDDEKSTQQASSPLLPTPVSPVPPVLSPISLAISPMAGSVSPLSAMEPLSPLSLPPSSLAGDHDMDLESFPDHEEIPTAPTESKTGLGLFDSLPAPPSPFPSITEPADPMEVISAVSTITSEGAGTAPDSAMEVDPQISKKSKASRTKSREPPLVPSESVPSSDTRTPHQETVSPTKQMETAAENEDLDKGKKRSSQQSLREEGPKSKKARISHTLAESSGSRSRTKRVEPKPNRKTKDVLPKGKKVARVDASKKPPPEQKSKQRKSRPRSPSPSASSSRSLSVPPEETAAPEIDPELCGMLIECLATSRASSLPMSTLYRTVMQSYPSLKSRGTERECLEIMERVLEGGTVAGGGTGVFGKVQQSNGKDDSDPPLEAQWFYVPERDQDQDRAQLIRSMMPRPAKRSETKKYKQYYYRPLEKISRWDPEDEL</sequence>
<gene>
    <name evidence="2" type="ORF">B0H15DRAFT_942933</name>
</gene>
<feature type="compositionally biased region" description="Polar residues" evidence="1">
    <location>
        <begin position="344"/>
        <end position="353"/>
    </location>
</feature>
<dbReference type="AlphaFoldDB" id="A0AAD6UM31"/>
<feature type="region of interest" description="Disordered" evidence="1">
    <location>
        <begin position="1"/>
        <end position="59"/>
    </location>
</feature>
<feature type="compositionally biased region" description="Acidic residues" evidence="1">
    <location>
        <begin position="88"/>
        <end position="99"/>
    </location>
</feature>
<accession>A0AAD6UM31</accession>
<feature type="region of interest" description="Disordered" evidence="1">
    <location>
        <begin position="145"/>
        <end position="195"/>
    </location>
</feature>
<evidence type="ECO:0000256" key="1">
    <source>
        <dbReference type="SAM" id="MobiDB-lite"/>
    </source>
</evidence>
<dbReference type="EMBL" id="JARJCN010000002">
    <property type="protein sequence ID" value="KAJ7103500.1"/>
    <property type="molecule type" value="Genomic_DNA"/>
</dbReference>
<keyword evidence="3" id="KW-1185">Reference proteome</keyword>
<name>A0AAD6UM31_9AGAR</name>
<feature type="compositionally biased region" description="Low complexity" evidence="1">
    <location>
        <begin position="215"/>
        <end position="233"/>
    </location>
</feature>
<feature type="compositionally biased region" description="Basic and acidic residues" evidence="1">
    <location>
        <begin position="235"/>
        <end position="250"/>
    </location>
</feature>
<protein>
    <submittedName>
        <fullName evidence="2">Uncharacterized protein</fullName>
    </submittedName>
</protein>
<evidence type="ECO:0000313" key="2">
    <source>
        <dbReference type="EMBL" id="KAJ7103500.1"/>
    </source>
</evidence>
<feature type="compositionally biased region" description="Basic and acidic residues" evidence="1">
    <location>
        <begin position="401"/>
        <end position="436"/>
    </location>
</feature>
<reference evidence="2" key="1">
    <citation type="submission" date="2023-03" db="EMBL/GenBank/DDBJ databases">
        <title>Massive genome expansion in bonnet fungi (Mycena s.s.) driven by repeated elements and novel gene families across ecological guilds.</title>
        <authorList>
            <consortium name="Lawrence Berkeley National Laboratory"/>
            <person name="Harder C.B."/>
            <person name="Miyauchi S."/>
            <person name="Viragh M."/>
            <person name="Kuo A."/>
            <person name="Thoen E."/>
            <person name="Andreopoulos B."/>
            <person name="Lu D."/>
            <person name="Skrede I."/>
            <person name="Drula E."/>
            <person name="Henrissat B."/>
            <person name="Morin E."/>
            <person name="Kohler A."/>
            <person name="Barry K."/>
            <person name="LaButti K."/>
            <person name="Morin E."/>
            <person name="Salamov A."/>
            <person name="Lipzen A."/>
            <person name="Mereny Z."/>
            <person name="Hegedus B."/>
            <person name="Baldrian P."/>
            <person name="Stursova M."/>
            <person name="Weitz H."/>
            <person name="Taylor A."/>
            <person name="Grigoriev I.V."/>
            <person name="Nagy L.G."/>
            <person name="Martin F."/>
            <person name="Kauserud H."/>
        </authorList>
    </citation>
    <scope>NUCLEOTIDE SEQUENCE</scope>
    <source>
        <strain evidence="2">CBHHK173m</strain>
    </source>
</reference>
<dbReference type="Proteomes" id="UP001222325">
    <property type="component" value="Unassembled WGS sequence"/>
</dbReference>
<evidence type="ECO:0000313" key="3">
    <source>
        <dbReference type="Proteomes" id="UP001222325"/>
    </source>
</evidence>
<feature type="region of interest" description="Disordered" evidence="1">
    <location>
        <begin position="214"/>
        <end position="469"/>
    </location>
</feature>
<proteinExistence type="predicted"/>
<organism evidence="2 3">
    <name type="scientific">Mycena belliarum</name>
    <dbReference type="NCBI Taxonomy" id="1033014"/>
    <lineage>
        <taxon>Eukaryota</taxon>
        <taxon>Fungi</taxon>
        <taxon>Dikarya</taxon>
        <taxon>Basidiomycota</taxon>
        <taxon>Agaricomycotina</taxon>
        <taxon>Agaricomycetes</taxon>
        <taxon>Agaricomycetidae</taxon>
        <taxon>Agaricales</taxon>
        <taxon>Marasmiineae</taxon>
        <taxon>Mycenaceae</taxon>
        <taxon>Mycena</taxon>
    </lineage>
</organism>
<feature type="region of interest" description="Disordered" evidence="1">
    <location>
        <begin position="75"/>
        <end position="118"/>
    </location>
</feature>